<organism evidence="1 2">
    <name type="scientific">Candidatus Fimadaptatus faecigallinarum</name>
    <dbReference type="NCBI Taxonomy" id="2840814"/>
    <lineage>
        <taxon>Bacteria</taxon>
        <taxon>Bacillati</taxon>
        <taxon>Bacillota</taxon>
        <taxon>Clostridia</taxon>
        <taxon>Eubacteriales</taxon>
        <taxon>Candidatus Fimadaptatus</taxon>
    </lineage>
</organism>
<reference evidence="1" key="2">
    <citation type="journal article" date="2021" name="PeerJ">
        <title>Extensive microbial diversity within the chicken gut microbiome revealed by metagenomics and culture.</title>
        <authorList>
            <person name="Gilroy R."/>
            <person name="Ravi A."/>
            <person name="Getino M."/>
            <person name="Pursley I."/>
            <person name="Horton D.L."/>
            <person name="Alikhan N.F."/>
            <person name="Baker D."/>
            <person name="Gharbi K."/>
            <person name="Hall N."/>
            <person name="Watson M."/>
            <person name="Adriaenssens E.M."/>
            <person name="Foster-Nyarko E."/>
            <person name="Jarju S."/>
            <person name="Secka A."/>
            <person name="Antonio M."/>
            <person name="Oren A."/>
            <person name="Chaudhuri R.R."/>
            <person name="La Ragione R."/>
            <person name="Hildebrand F."/>
            <person name="Pallen M.J."/>
        </authorList>
    </citation>
    <scope>NUCLEOTIDE SEQUENCE</scope>
    <source>
        <strain evidence="1">ChiSxjej2B14-8506</strain>
    </source>
</reference>
<dbReference type="AlphaFoldDB" id="A0A9D1LTD6"/>
<gene>
    <name evidence="1" type="ORF">IAC59_10420</name>
</gene>
<accession>A0A9D1LTD6</accession>
<dbReference type="EMBL" id="DVNK01000063">
    <property type="protein sequence ID" value="HIU47652.1"/>
    <property type="molecule type" value="Genomic_DNA"/>
</dbReference>
<proteinExistence type="predicted"/>
<evidence type="ECO:0000313" key="2">
    <source>
        <dbReference type="Proteomes" id="UP000824123"/>
    </source>
</evidence>
<name>A0A9D1LTD6_9FIRM</name>
<dbReference type="Proteomes" id="UP000824123">
    <property type="component" value="Unassembled WGS sequence"/>
</dbReference>
<evidence type="ECO:0000313" key="1">
    <source>
        <dbReference type="EMBL" id="HIU47652.1"/>
    </source>
</evidence>
<sequence length="75" mass="8473">MEKVVNAPVMRREKRPDAARGEAVMTIGQIIEGVTCRRFIGAARDGCDYSYMRIMKFAVLSRTDAGDKTDMPVYR</sequence>
<protein>
    <submittedName>
        <fullName evidence="1">Uncharacterized protein</fullName>
    </submittedName>
</protein>
<comment type="caution">
    <text evidence="1">The sequence shown here is derived from an EMBL/GenBank/DDBJ whole genome shotgun (WGS) entry which is preliminary data.</text>
</comment>
<reference evidence="1" key="1">
    <citation type="submission" date="2020-10" db="EMBL/GenBank/DDBJ databases">
        <authorList>
            <person name="Gilroy R."/>
        </authorList>
    </citation>
    <scope>NUCLEOTIDE SEQUENCE</scope>
    <source>
        <strain evidence="1">ChiSxjej2B14-8506</strain>
    </source>
</reference>